<evidence type="ECO:0000313" key="8">
    <source>
        <dbReference type="EMBL" id="TGK95960.1"/>
    </source>
</evidence>
<dbReference type="InterPro" id="IPR020583">
    <property type="entry name" value="Inositol_monoP_metal-BS"/>
</dbReference>
<dbReference type="InterPro" id="IPR022337">
    <property type="entry name" value="Inositol_monophosphatase_SuhB"/>
</dbReference>
<name>A0A2M9Y6F3_9LEPT</name>
<dbReference type="GO" id="GO:0046872">
    <property type="term" value="F:metal ion binding"/>
    <property type="evidence" value="ECO:0007669"/>
    <property type="project" value="UniProtKB-KW"/>
</dbReference>
<dbReference type="Gene3D" id="3.30.540.10">
    <property type="entry name" value="Fructose-1,6-Bisphosphatase, subunit A, domain 1"/>
    <property type="match status" value="1"/>
</dbReference>
<dbReference type="AlphaFoldDB" id="A0A2M9Y6F3"/>
<dbReference type="OrthoDB" id="9772456at2"/>
<reference evidence="8" key="1">
    <citation type="journal article" date="2019" name="PLoS Negl. Trop. Dis.">
        <title>Revisiting the worldwide diversity of Leptospira species in the environment.</title>
        <authorList>
            <person name="Vincent A.T."/>
            <person name="Schiettekatte O."/>
            <person name="Bourhy P."/>
            <person name="Veyrier F.J."/>
            <person name="Picardeau M."/>
        </authorList>
    </citation>
    <scope>NUCLEOTIDE SEQUENCE [LARGE SCALE GENOMIC DNA]</scope>
    <source>
        <strain evidence="8">201800277</strain>
    </source>
</reference>
<sequence length="270" mass="30235">MQSELLDRSYHFLNFLPTVADFLVQKHKESELKVDEKSLYNLVTEADLKAESMILDEIQKNYPADGILSEERGKIDGNSGYTWVVDPLDGTTNYTHGLPLYGVSVGVVETDTMTPLIGMVFFPELNTYYHAIKGQGAFREKTPIQVSKTASLKDSLFVTGFPYDRNLSLDTLMQYYKSILQKSRGIRRTGAATLDLCWLAEGKFEGYYELGLKPWDMAAAGLIVLEAKGKITSMDGNDFSILIPSLLATNGLVHDYLLAEFEGQINRVVY</sequence>
<dbReference type="GO" id="GO:0008934">
    <property type="term" value="F:inositol monophosphate 1-phosphatase activity"/>
    <property type="evidence" value="ECO:0007669"/>
    <property type="project" value="InterPro"/>
</dbReference>
<gene>
    <name evidence="8" type="ORF">EHQ30_04850</name>
</gene>
<dbReference type="PANTHER" id="PTHR20854">
    <property type="entry name" value="INOSITOL MONOPHOSPHATASE"/>
    <property type="match status" value="1"/>
</dbReference>
<dbReference type="EC" id="3.1.3.25" evidence="7"/>
<feature type="binding site" evidence="6">
    <location>
        <position position="86"/>
    </location>
    <ligand>
        <name>Mg(2+)</name>
        <dbReference type="ChEBI" id="CHEBI:18420"/>
        <label>1</label>
        <note>catalytic</note>
    </ligand>
</feature>
<dbReference type="PRINTS" id="PR00377">
    <property type="entry name" value="IMPHPHTASES"/>
</dbReference>
<protein>
    <recommendedName>
        <fullName evidence="7">Inositol-1-monophosphatase</fullName>
        <ecNumber evidence="7">3.1.3.25</ecNumber>
    </recommendedName>
</protein>
<evidence type="ECO:0000256" key="7">
    <source>
        <dbReference type="RuleBase" id="RU364068"/>
    </source>
</evidence>
<organism evidence="8 9">
    <name type="scientific">Leptospira brenneri</name>
    <dbReference type="NCBI Taxonomy" id="2023182"/>
    <lineage>
        <taxon>Bacteria</taxon>
        <taxon>Pseudomonadati</taxon>
        <taxon>Spirochaetota</taxon>
        <taxon>Spirochaetia</taxon>
        <taxon>Leptospirales</taxon>
        <taxon>Leptospiraceae</taxon>
        <taxon>Leptospira</taxon>
    </lineage>
</organism>
<dbReference type="Proteomes" id="UP000297891">
    <property type="component" value="Unassembled WGS sequence"/>
</dbReference>
<dbReference type="PROSITE" id="PS00629">
    <property type="entry name" value="IMP_1"/>
    <property type="match status" value="1"/>
</dbReference>
<comment type="similarity">
    <text evidence="7">Belongs to the inositol monophosphatase superfamily.</text>
</comment>
<evidence type="ECO:0000256" key="1">
    <source>
        <dbReference type="ARBA" id="ARBA00001033"/>
    </source>
</evidence>
<feature type="binding site" evidence="6">
    <location>
        <position position="88"/>
    </location>
    <ligand>
        <name>Mg(2+)</name>
        <dbReference type="ChEBI" id="CHEBI:18420"/>
        <label>1</label>
        <note>catalytic</note>
    </ligand>
</feature>
<feature type="binding site" evidence="6">
    <location>
        <position position="216"/>
    </location>
    <ligand>
        <name>Mg(2+)</name>
        <dbReference type="ChEBI" id="CHEBI:18420"/>
        <label>1</label>
        <note>catalytic</note>
    </ligand>
</feature>
<comment type="caution">
    <text evidence="8">The sequence shown here is derived from an EMBL/GenBank/DDBJ whole genome shotgun (WGS) entry which is preliminary data.</text>
</comment>
<evidence type="ECO:0000256" key="6">
    <source>
        <dbReference type="PIRSR" id="PIRSR600760-2"/>
    </source>
</evidence>
<keyword evidence="3 6" id="KW-0479">Metal-binding</keyword>
<dbReference type="FunFam" id="3.30.540.10:FF:000003">
    <property type="entry name" value="Inositol-1-monophosphatase"/>
    <property type="match status" value="1"/>
</dbReference>
<keyword evidence="9" id="KW-1185">Reference proteome</keyword>
<keyword evidence="4 7" id="KW-0378">Hydrolase</keyword>
<comment type="catalytic activity">
    <reaction evidence="1 7">
        <text>a myo-inositol phosphate + H2O = myo-inositol + phosphate</text>
        <dbReference type="Rhea" id="RHEA:24056"/>
        <dbReference type="ChEBI" id="CHEBI:15377"/>
        <dbReference type="ChEBI" id="CHEBI:17268"/>
        <dbReference type="ChEBI" id="CHEBI:43474"/>
        <dbReference type="ChEBI" id="CHEBI:84139"/>
        <dbReference type="EC" id="3.1.3.25"/>
    </reaction>
</comment>
<evidence type="ECO:0000256" key="4">
    <source>
        <dbReference type="ARBA" id="ARBA00022801"/>
    </source>
</evidence>
<proteinExistence type="inferred from homology"/>
<dbReference type="Pfam" id="PF00459">
    <property type="entry name" value="Inositol_P"/>
    <property type="match status" value="1"/>
</dbReference>
<keyword evidence="5 6" id="KW-0460">Magnesium</keyword>
<evidence type="ECO:0000256" key="5">
    <source>
        <dbReference type="ARBA" id="ARBA00022842"/>
    </source>
</evidence>
<dbReference type="PRINTS" id="PR01959">
    <property type="entry name" value="SBIMPHPHTASE"/>
</dbReference>
<feature type="binding site" evidence="6">
    <location>
        <position position="89"/>
    </location>
    <ligand>
        <name>Mg(2+)</name>
        <dbReference type="ChEBI" id="CHEBI:18420"/>
        <label>1</label>
        <note>catalytic</note>
    </ligand>
</feature>
<dbReference type="GO" id="GO:0006020">
    <property type="term" value="P:inositol metabolic process"/>
    <property type="evidence" value="ECO:0007669"/>
    <property type="project" value="TreeGrafter"/>
</dbReference>
<dbReference type="SUPFAM" id="SSF56655">
    <property type="entry name" value="Carbohydrate phosphatase"/>
    <property type="match status" value="1"/>
</dbReference>
<feature type="binding site" evidence="6">
    <location>
        <position position="70"/>
    </location>
    <ligand>
        <name>Mg(2+)</name>
        <dbReference type="ChEBI" id="CHEBI:18420"/>
        <label>1</label>
        <note>catalytic</note>
    </ligand>
</feature>
<comment type="cofactor">
    <cofactor evidence="2 6 7">
        <name>Mg(2+)</name>
        <dbReference type="ChEBI" id="CHEBI:18420"/>
    </cofactor>
</comment>
<evidence type="ECO:0000313" key="9">
    <source>
        <dbReference type="Proteomes" id="UP000297891"/>
    </source>
</evidence>
<dbReference type="PANTHER" id="PTHR20854:SF4">
    <property type="entry name" value="INOSITOL-1-MONOPHOSPHATASE-RELATED"/>
    <property type="match status" value="1"/>
</dbReference>
<dbReference type="RefSeq" id="WP_100789085.1">
    <property type="nucleotide sequence ID" value="NZ_NPDQ01000001.1"/>
</dbReference>
<dbReference type="GO" id="GO:0007165">
    <property type="term" value="P:signal transduction"/>
    <property type="evidence" value="ECO:0007669"/>
    <property type="project" value="TreeGrafter"/>
</dbReference>
<dbReference type="InterPro" id="IPR000760">
    <property type="entry name" value="Inositol_monophosphatase-like"/>
</dbReference>
<evidence type="ECO:0000256" key="2">
    <source>
        <dbReference type="ARBA" id="ARBA00001946"/>
    </source>
</evidence>
<accession>A0A2M9Y6F3</accession>
<dbReference type="InterPro" id="IPR033942">
    <property type="entry name" value="IMPase"/>
</dbReference>
<evidence type="ECO:0000256" key="3">
    <source>
        <dbReference type="ARBA" id="ARBA00022723"/>
    </source>
</evidence>
<dbReference type="Gene3D" id="3.40.190.80">
    <property type="match status" value="1"/>
</dbReference>
<dbReference type="EMBL" id="RQFP01000001">
    <property type="protein sequence ID" value="TGK95960.1"/>
    <property type="molecule type" value="Genomic_DNA"/>
</dbReference>
<dbReference type="CDD" id="cd01639">
    <property type="entry name" value="IMPase"/>
    <property type="match status" value="1"/>
</dbReference>